<evidence type="ECO:0000313" key="2">
    <source>
        <dbReference type="EMBL" id="ASJ70913.1"/>
    </source>
</evidence>
<dbReference type="InterPro" id="IPR036291">
    <property type="entry name" value="NAD(P)-bd_dom_sf"/>
</dbReference>
<dbReference type="EMBL" id="CP018632">
    <property type="protein sequence ID" value="ASJ70913.1"/>
    <property type="molecule type" value="Genomic_DNA"/>
</dbReference>
<dbReference type="SUPFAM" id="SSF51735">
    <property type="entry name" value="NAD(P)-binding Rossmann-fold domains"/>
    <property type="match status" value="1"/>
</dbReference>
<sequence>MSNANPLNIVMMGATGAVGSEVVAALRSEPGLGKLALLGRRELAGINQENIEQHCIDILNPESYQALLSGYQCAICTLGIGEPSKVDKQDFLRIDKQAVLDFATHCRQAGIEHFQLLSSVGVDAQSRSFYLRSKGELNEALLALNFKRLSLFQPSMIITPNNRYGFSQALTLALWPALSHIMVGPLRKFRGIAVEKLGTAIARNSQCKTSTGVEVLHWQEFMALDSSTD</sequence>
<dbReference type="OrthoDB" id="9798632at2"/>
<dbReference type="Pfam" id="PF13460">
    <property type="entry name" value="NAD_binding_10"/>
    <property type="match status" value="1"/>
</dbReference>
<protein>
    <recommendedName>
        <fullName evidence="1">NAD(P)-binding domain-containing protein</fullName>
    </recommendedName>
</protein>
<dbReference type="Gene3D" id="3.40.50.720">
    <property type="entry name" value="NAD(P)-binding Rossmann-like Domain"/>
    <property type="match status" value="1"/>
</dbReference>
<reference evidence="2 3" key="1">
    <citation type="submission" date="2016-12" db="EMBL/GenBank/DDBJ databases">
        <authorList>
            <person name="Song W.-J."/>
            <person name="Kurnit D.M."/>
        </authorList>
    </citation>
    <scope>NUCLEOTIDE SEQUENCE [LARGE SCALE GENOMIC DNA]</scope>
    <source>
        <strain evidence="2 3">IMCC3135</strain>
    </source>
</reference>
<gene>
    <name evidence="2" type="ORF">IMCC3135_04000</name>
</gene>
<name>A0A2Z2NIM8_9GAMM</name>
<proteinExistence type="predicted"/>
<dbReference type="KEGG" id="gai:IMCC3135_04000"/>
<organism evidence="2 3">
    <name type="scientific">Granulosicoccus antarcticus IMCC3135</name>
    <dbReference type="NCBI Taxonomy" id="1192854"/>
    <lineage>
        <taxon>Bacteria</taxon>
        <taxon>Pseudomonadati</taxon>
        <taxon>Pseudomonadota</taxon>
        <taxon>Gammaproteobacteria</taxon>
        <taxon>Chromatiales</taxon>
        <taxon>Granulosicoccaceae</taxon>
        <taxon>Granulosicoccus</taxon>
    </lineage>
</organism>
<evidence type="ECO:0000313" key="3">
    <source>
        <dbReference type="Proteomes" id="UP000250079"/>
    </source>
</evidence>
<dbReference type="AlphaFoldDB" id="A0A2Z2NIM8"/>
<evidence type="ECO:0000259" key="1">
    <source>
        <dbReference type="Pfam" id="PF13460"/>
    </source>
</evidence>
<dbReference type="PANTHER" id="PTHR14097">
    <property type="entry name" value="OXIDOREDUCTASE HTATIP2"/>
    <property type="match status" value="1"/>
</dbReference>
<dbReference type="InterPro" id="IPR016040">
    <property type="entry name" value="NAD(P)-bd_dom"/>
</dbReference>
<dbReference type="Proteomes" id="UP000250079">
    <property type="component" value="Chromosome"/>
</dbReference>
<dbReference type="RefSeq" id="WP_088916407.1">
    <property type="nucleotide sequence ID" value="NZ_CP018632.1"/>
</dbReference>
<keyword evidence="3" id="KW-1185">Reference proteome</keyword>
<dbReference type="PANTHER" id="PTHR14097:SF7">
    <property type="entry name" value="OXIDOREDUCTASE HTATIP2"/>
    <property type="match status" value="1"/>
</dbReference>
<feature type="domain" description="NAD(P)-binding" evidence="1">
    <location>
        <begin position="13"/>
        <end position="129"/>
    </location>
</feature>
<accession>A0A2Z2NIM8</accession>